<organism evidence="1 2">
    <name type="scientific">Isobaculum melis</name>
    <dbReference type="NCBI Taxonomy" id="142588"/>
    <lineage>
        <taxon>Bacteria</taxon>
        <taxon>Bacillati</taxon>
        <taxon>Bacillota</taxon>
        <taxon>Bacilli</taxon>
        <taxon>Lactobacillales</taxon>
        <taxon>Carnobacteriaceae</taxon>
        <taxon>Isobaculum</taxon>
    </lineage>
</organism>
<proteinExistence type="predicted"/>
<name>A0A1H9QWV5_9LACT</name>
<accession>A0A1H9QWV5</accession>
<protein>
    <submittedName>
        <fullName evidence="1">Uncharacterized protein</fullName>
    </submittedName>
</protein>
<gene>
    <name evidence="1" type="ORF">SAMN04488559_102298</name>
</gene>
<evidence type="ECO:0000313" key="1">
    <source>
        <dbReference type="EMBL" id="SER64193.1"/>
    </source>
</evidence>
<keyword evidence="2" id="KW-1185">Reference proteome</keyword>
<reference evidence="1 2" key="1">
    <citation type="submission" date="2016-10" db="EMBL/GenBank/DDBJ databases">
        <authorList>
            <person name="de Groot N.N."/>
        </authorList>
    </citation>
    <scope>NUCLEOTIDE SEQUENCE [LARGE SCALE GENOMIC DNA]</scope>
    <source>
        <strain evidence="1 2">DSM 13760</strain>
    </source>
</reference>
<dbReference type="EMBL" id="FOHA01000002">
    <property type="protein sequence ID" value="SER64193.1"/>
    <property type="molecule type" value="Genomic_DNA"/>
</dbReference>
<dbReference type="AlphaFoldDB" id="A0A1H9QWV5"/>
<sequence length="64" mass="7617">MQFLEETLNFEKTMEKHNIGVMHLVPDYVFFQIAHYQGTKTHQLAAVKGMEKIPLLKKYYTTRE</sequence>
<dbReference type="STRING" id="142588.SAMN04488559_102298"/>
<dbReference type="RefSeq" id="WP_092650271.1">
    <property type="nucleotide sequence ID" value="NZ_FOHA01000002.1"/>
</dbReference>
<evidence type="ECO:0000313" key="2">
    <source>
        <dbReference type="Proteomes" id="UP000198948"/>
    </source>
</evidence>
<dbReference type="Proteomes" id="UP000198948">
    <property type="component" value="Unassembled WGS sequence"/>
</dbReference>